<dbReference type="Proteomes" id="UP000077069">
    <property type="component" value="Unassembled WGS sequence"/>
</dbReference>
<proteinExistence type="predicted"/>
<accession>A0A177C8Z7</accession>
<reference evidence="1 2" key="1">
    <citation type="submission" date="2016-05" db="EMBL/GenBank/DDBJ databases">
        <title>Comparative analysis of secretome profiles of manganese(II)-oxidizing ascomycete fungi.</title>
        <authorList>
            <consortium name="DOE Joint Genome Institute"/>
            <person name="Zeiner C.A."/>
            <person name="Purvine S.O."/>
            <person name="Zink E.M."/>
            <person name="Wu S."/>
            <person name="Pasa-Tolic L."/>
            <person name="Chaput D.L."/>
            <person name="Haridas S."/>
            <person name="Grigoriev I.V."/>
            <person name="Santelli C.M."/>
            <person name="Hansel C.M."/>
        </authorList>
    </citation>
    <scope>NUCLEOTIDE SEQUENCE [LARGE SCALE GENOMIC DNA]</scope>
    <source>
        <strain evidence="1 2">AP3s5-JAC2a</strain>
    </source>
</reference>
<evidence type="ECO:0000313" key="1">
    <source>
        <dbReference type="EMBL" id="OAG04224.1"/>
    </source>
</evidence>
<evidence type="ECO:0000313" key="2">
    <source>
        <dbReference type="Proteomes" id="UP000077069"/>
    </source>
</evidence>
<dbReference type="EMBL" id="KV441554">
    <property type="protein sequence ID" value="OAG04224.1"/>
    <property type="molecule type" value="Genomic_DNA"/>
</dbReference>
<dbReference type="RefSeq" id="XP_018034589.1">
    <property type="nucleotide sequence ID" value="XM_018178929.1"/>
</dbReference>
<dbReference type="AlphaFoldDB" id="A0A177C8Z7"/>
<organism evidence="1 2">
    <name type="scientific">Paraphaeosphaeria sporulosa</name>
    <dbReference type="NCBI Taxonomy" id="1460663"/>
    <lineage>
        <taxon>Eukaryota</taxon>
        <taxon>Fungi</taxon>
        <taxon>Dikarya</taxon>
        <taxon>Ascomycota</taxon>
        <taxon>Pezizomycotina</taxon>
        <taxon>Dothideomycetes</taxon>
        <taxon>Pleosporomycetidae</taxon>
        <taxon>Pleosporales</taxon>
        <taxon>Massarineae</taxon>
        <taxon>Didymosphaeriaceae</taxon>
        <taxon>Paraphaeosphaeria</taxon>
    </lineage>
</organism>
<protein>
    <submittedName>
        <fullName evidence="1">Uncharacterized protein</fullName>
    </submittedName>
</protein>
<name>A0A177C8Z7_9PLEO</name>
<dbReference type="GeneID" id="28762415"/>
<dbReference type="InParanoid" id="A0A177C8Z7"/>
<keyword evidence="2" id="KW-1185">Reference proteome</keyword>
<sequence length="219" mass="24326">MSFRIHTTTDFRRTYLSGSLKERKEGYSSEFKRHEACLLVGAHSGCATPSTTIPFAMRKPCTTQLLGLACAQRRVASNTHVNDITKLNYRCLIAFVLFANAGSNTRAFGGDEDHELAGAYRARWMLCAPSLPRLVLKDTVGIHQFLCSSSPIQKELIRRARSDPQAKTCSCDNASTTAKAQLYTPPTTNSYTDPRGQFTSLEELQRAMNRPGLFLLEVV</sequence>
<gene>
    <name evidence="1" type="ORF">CC84DRAFT_1166318</name>
</gene>